<organism evidence="1">
    <name type="scientific">marine sediment metagenome</name>
    <dbReference type="NCBI Taxonomy" id="412755"/>
    <lineage>
        <taxon>unclassified sequences</taxon>
        <taxon>metagenomes</taxon>
        <taxon>ecological metagenomes</taxon>
    </lineage>
</organism>
<proteinExistence type="predicted"/>
<dbReference type="AlphaFoldDB" id="X1U099"/>
<name>X1U099_9ZZZZ</name>
<gene>
    <name evidence="1" type="ORF">S12H4_33255</name>
</gene>
<protein>
    <submittedName>
        <fullName evidence="1">Uncharacterized protein</fullName>
    </submittedName>
</protein>
<dbReference type="EMBL" id="BARW01019585">
    <property type="protein sequence ID" value="GAI97006.1"/>
    <property type="molecule type" value="Genomic_DNA"/>
</dbReference>
<accession>X1U099</accession>
<sequence>MYYKNVEAIDNKKDRLLVHSAIASIHEYVIQSYNTLGITFSITVEDNVVRFYSPKYFPHEFFIMVTKGYDSFKVLVCETKDEKKGGNKA</sequence>
<reference evidence="1" key="1">
    <citation type="journal article" date="2014" name="Front. Microbiol.">
        <title>High frequency of phylogenetically diverse reductive dehalogenase-homologous genes in deep subseafloor sedimentary metagenomes.</title>
        <authorList>
            <person name="Kawai M."/>
            <person name="Futagami T."/>
            <person name="Toyoda A."/>
            <person name="Takaki Y."/>
            <person name="Nishi S."/>
            <person name="Hori S."/>
            <person name="Arai W."/>
            <person name="Tsubouchi T."/>
            <person name="Morono Y."/>
            <person name="Uchiyama I."/>
            <person name="Ito T."/>
            <person name="Fujiyama A."/>
            <person name="Inagaki F."/>
            <person name="Takami H."/>
        </authorList>
    </citation>
    <scope>NUCLEOTIDE SEQUENCE</scope>
    <source>
        <strain evidence="1">Expedition CK06-06</strain>
    </source>
</reference>
<comment type="caution">
    <text evidence="1">The sequence shown here is derived from an EMBL/GenBank/DDBJ whole genome shotgun (WGS) entry which is preliminary data.</text>
</comment>
<evidence type="ECO:0000313" key="1">
    <source>
        <dbReference type="EMBL" id="GAI97006.1"/>
    </source>
</evidence>